<feature type="transmembrane region" description="Helical" evidence="1">
    <location>
        <begin position="56"/>
        <end position="80"/>
    </location>
</feature>
<dbReference type="GeneID" id="94377157"/>
<feature type="transmembrane region" description="Helical" evidence="1">
    <location>
        <begin position="181"/>
        <end position="201"/>
    </location>
</feature>
<accession>A0ABX8THV8</accession>
<feature type="transmembrane region" description="Helical" evidence="1">
    <location>
        <begin position="101"/>
        <end position="121"/>
    </location>
</feature>
<evidence type="ECO:0000313" key="3">
    <source>
        <dbReference type="Proteomes" id="UP000824334"/>
    </source>
</evidence>
<proteinExistence type="predicted"/>
<dbReference type="RefSeq" id="WP_201100034.1">
    <property type="nucleotide sequence ID" value="NZ_BAAAEE010000020.1"/>
</dbReference>
<evidence type="ECO:0000313" key="2">
    <source>
        <dbReference type="EMBL" id="QYC10377.1"/>
    </source>
</evidence>
<evidence type="ECO:0000256" key="1">
    <source>
        <dbReference type="SAM" id="Phobius"/>
    </source>
</evidence>
<feature type="transmembrane region" description="Helical" evidence="1">
    <location>
        <begin position="155"/>
        <end position="175"/>
    </location>
</feature>
<feature type="transmembrane region" description="Helical" evidence="1">
    <location>
        <begin position="127"/>
        <end position="148"/>
    </location>
</feature>
<keyword evidence="3" id="KW-1185">Reference proteome</keyword>
<dbReference type="EMBL" id="CP080034">
    <property type="protein sequence ID" value="QYC10377.1"/>
    <property type="molecule type" value="Genomic_DNA"/>
</dbReference>
<name>A0ABX8THV8_9CAUL</name>
<keyword evidence="1" id="KW-1133">Transmembrane helix</keyword>
<keyword evidence="1" id="KW-0472">Membrane</keyword>
<organism evidence="2 3">
    <name type="scientific">Brevundimonas nasdae</name>
    <dbReference type="NCBI Taxonomy" id="172043"/>
    <lineage>
        <taxon>Bacteria</taxon>
        <taxon>Pseudomonadati</taxon>
        <taxon>Pseudomonadota</taxon>
        <taxon>Alphaproteobacteria</taxon>
        <taxon>Caulobacterales</taxon>
        <taxon>Caulobacteraceae</taxon>
        <taxon>Brevundimonas</taxon>
    </lineage>
</organism>
<reference evidence="2 3" key="1">
    <citation type="submission" date="2021-07" db="EMBL/GenBank/DDBJ databases">
        <title>Isolation and characterization of bacteria from a gold mining with a capacity of golden bioaccumulation.</title>
        <authorList>
            <person name="Yang X.J."/>
        </authorList>
    </citation>
    <scope>NUCLEOTIDE SEQUENCE [LARGE SCALE GENOMIC DNA]</scope>
    <source>
        <strain evidence="2 3">Au29</strain>
    </source>
</reference>
<keyword evidence="1" id="KW-0812">Transmembrane</keyword>
<gene>
    <name evidence="2" type="ORF">KWG56_17835</name>
</gene>
<protein>
    <submittedName>
        <fullName evidence="2">Uncharacterized protein</fullName>
    </submittedName>
</protein>
<sequence length="216" mass="22941">MTDPARSAEADLAFLRSVVSGAGPQGHFTMGVAYLAGGLLYGFQCLFHVGQAVGWINWPGLATLIFVSSITIAMIGILIWAAREDRKGPRPGPMVTRTLNAAFSATGMVNLAVILVFGMGAMRDHDFAVWLYYPAMVFAVQAAAWWVAWSLRRSMWMLATSLGGLATAVALGLLVREPVAYLFVCTLALFGLFAAPGWVMLSGALKARAAIGGQVG</sequence>
<dbReference type="Proteomes" id="UP000824334">
    <property type="component" value="Chromosome"/>
</dbReference>
<feature type="transmembrane region" description="Helical" evidence="1">
    <location>
        <begin position="32"/>
        <end position="50"/>
    </location>
</feature>